<dbReference type="InterPro" id="IPR040161">
    <property type="entry name" value="FB224"/>
</dbReference>
<dbReference type="PANTHER" id="PTHR23015">
    <property type="entry name" value="UNCHARACTERIZED C.ELEGANS PROTEIN"/>
    <property type="match status" value="1"/>
</dbReference>
<keyword evidence="3" id="KW-1185">Reference proteome</keyword>
<dbReference type="PANTHER" id="PTHR23015:SF4">
    <property type="entry name" value="DUF38 DOMAIN-CONTAINING PROTEIN-RELATED"/>
    <property type="match status" value="1"/>
</dbReference>
<dbReference type="AlphaFoldDB" id="A0A2G5TD77"/>
<feature type="domain" description="DUF38" evidence="1">
    <location>
        <begin position="68"/>
        <end position="154"/>
    </location>
</feature>
<comment type="caution">
    <text evidence="2">The sequence shown here is derived from an EMBL/GenBank/DDBJ whole genome shotgun (WGS) entry which is preliminary data.</text>
</comment>
<proteinExistence type="predicted"/>
<organism evidence="2 3">
    <name type="scientific">Caenorhabditis nigoni</name>
    <dbReference type="NCBI Taxonomy" id="1611254"/>
    <lineage>
        <taxon>Eukaryota</taxon>
        <taxon>Metazoa</taxon>
        <taxon>Ecdysozoa</taxon>
        <taxon>Nematoda</taxon>
        <taxon>Chromadorea</taxon>
        <taxon>Rhabditida</taxon>
        <taxon>Rhabditina</taxon>
        <taxon>Rhabditomorpha</taxon>
        <taxon>Rhabditoidea</taxon>
        <taxon>Rhabditidae</taxon>
        <taxon>Peloderinae</taxon>
        <taxon>Caenorhabditis</taxon>
    </lineage>
</organism>
<dbReference type="Proteomes" id="UP000230233">
    <property type="component" value="Chromosome V"/>
</dbReference>
<gene>
    <name evidence="2" type="primary">Cnig_chr_V.g18120</name>
    <name evidence="2" type="ORF">B9Z55_018120</name>
</gene>
<evidence type="ECO:0000313" key="2">
    <source>
        <dbReference type="EMBL" id="PIC25031.1"/>
    </source>
</evidence>
<name>A0A2G5TD77_9PELO</name>
<sequence>MDGSTYEIEEDQLGQICARIFKNPKSKIQEINFDFQTEKSYTRISNFNPNCKIKATQLTWKDSKELGEEFLRILKYFDSKYLEMLKLEPEISREFLDQVCKTEQWKCAKKLEATGNFDTRIDWFMHFEQITVQKMYFLSVEKAVEIVKNFQNRNLPVGSFFKICTEFPIMVDTVLTHFSERFLDSKFEISAFPTKRIFFFHFTTKTIH</sequence>
<reference evidence="3" key="1">
    <citation type="submission" date="2017-10" db="EMBL/GenBank/DDBJ databases">
        <title>Rapid genome shrinkage in a self-fertile nematode reveals novel sperm competition proteins.</title>
        <authorList>
            <person name="Yin D."/>
            <person name="Schwarz E.M."/>
            <person name="Thomas C.G."/>
            <person name="Felde R.L."/>
            <person name="Korf I.F."/>
            <person name="Cutter A.D."/>
            <person name="Schartner C.M."/>
            <person name="Ralston E.J."/>
            <person name="Meyer B.J."/>
            <person name="Haag E.S."/>
        </authorList>
    </citation>
    <scope>NUCLEOTIDE SEQUENCE [LARGE SCALE GENOMIC DNA]</scope>
    <source>
        <strain evidence="3">JU1422</strain>
    </source>
</reference>
<accession>A0A2G5TD77</accession>
<protein>
    <recommendedName>
        <fullName evidence="1">DUF38 domain-containing protein</fullName>
    </recommendedName>
</protein>
<dbReference type="GO" id="GO:0045087">
    <property type="term" value="P:innate immune response"/>
    <property type="evidence" value="ECO:0007669"/>
    <property type="project" value="TreeGrafter"/>
</dbReference>
<evidence type="ECO:0000259" key="1">
    <source>
        <dbReference type="Pfam" id="PF01827"/>
    </source>
</evidence>
<dbReference type="InterPro" id="IPR002900">
    <property type="entry name" value="DUF38/FTH_CAE_spp"/>
</dbReference>
<dbReference type="Pfam" id="PF01827">
    <property type="entry name" value="FTH"/>
    <property type="match status" value="1"/>
</dbReference>
<evidence type="ECO:0000313" key="3">
    <source>
        <dbReference type="Proteomes" id="UP000230233"/>
    </source>
</evidence>
<dbReference type="EMBL" id="PDUG01000005">
    <property type="protein sequence ID" value="PIC25031.1"/>
    <property type="molecule type" value="Genomic_DNA"/>
</dbReference>